<accession>A0AAV4MPR7</accession>
<evidence type="ECO:0000313" key="1">
    <source>
        <dbReference type="EMBL" id="GIX73497.1"/>
    </source>
</evidence>
<dbReference type="Proteomes" id="UP001054945">
    <property type="component" value="Unassembled WGS sequence"/>
</dbReference>
<reference evidence="1 2" key="1">
    <citation type="submission" date="2021-06" db="EMBL/GenBank/DDBJ databases">
        <title>Caerostris extrusa draft genome.</title>
        <authorList>
            <person name="Kono N."/>
            <person name="Arakawa K."/>
        </authorList>
    </citation>
    <scope>NUCLEOTIDE SEQUENCE [LARGE SCALE GENOMIC DNA]</scope>
</reference>
<sequence>MGLLKTNEYSILTGSSTVSPTEVNMNNTVAEEYIIKYTTLTEENRLINKNTFKIIDEDTTTTSALKVQTENISETSTNKKNSVLLYSKLTTTTSSDLLNSDSSTNSKHNELTAEKQISNDKNTINVENLISYDTQPKSPYEATENTNLELNIEFYNATSDRKPTTKLIPIPILPWSANSILPESFQSVIAQLTEDEVTSPKNLFLDYTIQATPSININTFDAQNSSSDSDERVQLEFKSDNIAGYAYDNGQNESNSINELKETDNFNESDSYSYIETTFVSTVTLNTNSIDDSNKNTIPISNVSKGNVTNYEFSTKPTENYDSEISEMNFVTKFFDNKATTETAENSTDAFKNEEFEDTKSYNMFTKYSDLNNELLGSNFTLYNMKILFSTHAETYESTTAKSQDNSYQIDSKISPNKDLLNKDLLEIPNSSTSVHNQTWYDPLFNITELTTTWTEEMPTNNPPTIIQIINNHAGNNLSSILLSSTVKDINEPHVNTIAIQEHSGIKENITISPTVNNNLESSYDYYDFETQKLHPLS</sequence>
<dbReference type="EMBL" id="BPLR01002418">
    <property type="protein sequence ID" value="GIX73497.1"/>
    <property type="molecule type" value="Genomic_DNA"/>
</dbReference>
<protein>
    <submittedName>
        <fullName evidence="1">Peptidase S1 domain-containing protein</fullName>
    </submittedName>
</protein>
<name>A0AAV4MPR7_CAEEX</name>
<gene>
    <name evidence="1" type="primary">AVEN_12798_1</name>
    <name evidence="1" type="ORF">CEXT_379841</name>
</gene>
<evidence type="ECO:0000313" key="2">
    <source>
        <dbReference type="Proteomes" id="UP001054945"/>
    </source>
</evidence>
<comment type="caution">
    <text evidence="1">The sequence shown here is derived from an EMBL/GenBank/DDBJ whole genome shotgun (WGS) entry which is preliminary data.</text>
</comment>
<dbReference type="AlphaFoldDB" id="A0AAV4MPR7"/>
<proteinExistence type="predicted"/>
<keyword evidence="2" id="KW-1185">Reference proteome</keyword>
<organism evidence="1 2">
    <name type="scientific">Caerostris extrusa</name>
    <name type="common">Bark spider</name>
    <name type="synonym">Caerostris bankana</name>
    <dbReference type="NCBI Taxonomy" id="172846"/>
    <lineage>
        <taxon>Eukaryota</taxon>
        <taxon>Metazoa</taxon>
        <taxon>Ecdysozoa</taxon>
        <taxon>Arthropoda</taxon>
        <taxon>Chelicerata</taxon>
        <taxon>Arachnida</taxon>
        <taxon>Araneae</taxon>
        <taxon>Araneomorphae</taxon>
        <taxon>Entelegynae</taxon>
        <taxon>Araneoidea</taxon>
        <taxon>Araneidae</taxon>
        <taxon>Caerostris</taxon>
    </lineage>
</organism>